<dbReference type="OrthoDB" id="9781943at2"/>
<comment type="similarity">
    <text evidence="1">Belongs to the phosphate/phosphite/phosphonate binding protein family.</text>
</comment>
<accession>A0A1G9ZH78</accession>
<feature type="region of interest" description="Disordered" evidence="3">
    <location>
        <begin position="305"/>
        <end position="324"/>
    </location>
</feature>
<evidence type="ECO:0000313" key="6">
    <source>
        <dbReference type="Proteomes" id="UP000198778"/>
    </source>
</evidence>
<organism evidence="5 6">
    <name type="scientific">Alkalicoccus daliensis</name>
    <dbReference type="NCBI Taxonomy" id="745820"/>
    <lineage>
        <taxon>Bacteria</taxon>
        <taxon>Bacillati</taxon>
        <taxon>Bacillota</taxon>
        <taxon>Bacilli</taxon>
        <taxon>Bacillales</taxon>
        <taxon>Bacillaceae</taxon>
        <taxon>Alkalicoccus</taxon>
    </lineage>
</organism>
<dbReference type="InterPro" id="IPR005770">
    <property type="entry name" value="PhnD"/>
</dbReference>
<protein>
    <submittedName>
        <fullName evidence="5">Phosphonate transport system substrate-binding protein</fullName>
    </submittedName>
</protein>
<keyword evidence="6" id="KW-1185">Reference proteome</keyword>
<dbReference type="Pfam" id="PF12974">
    <property type="entry name" value="Phosphonate-bd"/>
    <property type="match status" value="1"/>
</dbReference>
<dbReference type="PANTHER" id="PTHR35841:SF1">
    <property type="entry name" value="PHOSPHONATES-BINDING PERIPLASMIC PROTEIN"/>
    <property type="match status" value="1"/>
</dbReference>
<evidence type="ECO:0000256" key="2">
    <source>
        <dbReference type="ARBA" id="ARBA00022729"/>
    </source>
</evidence>
<proteinExistence type="inferred from homology"/>
<gene>
    <name evidence="5" type="ORF">SAMN04488053_101103</name>
</gene>
<dbReference type="RefSeq" id="WP_090839519.1">
    <property type="nucleotide sequence ID" value="NZ_FNIL01000001.1"/>
</dbReference>
<dbReference type="EMBL" id="FNIL01000001">
    <property type="protein sequence ID" value="SDN20679.1"/>
    <property type="molecule type" value="Genomic_DNA"/>
</dbReference>
<evidence type="ECO:0000256" key="3">
    <source>
        <dbReference type="SAM" id="MobiDB-lite"/>
    </source>
</evidence>
<dbReference type="STRING" id="745820.SAMN04488053_101103"/>
<evidence type="ECO:0000313" key="5">
    <source>
        <dbReference type="EMBL" id="SDN20679.1"/>
    </source>
</evidence>
<dbReference type="NCBIfam" id="TIGR01098">
    <property type="entry name" value="3A0109s03R"/>
    <property type="match status" value="1"/>
</dbReference>
<dbReference type="AlphaFoldDB" id="A0A1G9ZH78"/>
<dbReference type="Gene3D" id="3.40.190.10">
    <property type="entry name" value="Periplasmic binding protein-like II"/>
    <property type="match status" value="2"/>
</dbReference>
<dbReference type="SUPFAM" id="SSF53850">
    <property type="entry name" value="Periplasmic binding protein-like II"/>
    <property type="match status" value="1"/>
</dbReference>
<sequence length="324" mass="35542">MKKSILPLAGAALFLTACGADNETNSNENNNATAGNNAGSEELYEVAVIPSQSIGEMEEGLTRLEDHLADSMDREVEVTHYPSYNAVVEAINFGHVDLAYFGPVTYLIAYEQSGAEAILTQNIDGEPYYYSYIITQPDAPWESLDDLLEDAGEVEFAFGSQSSTSGFAVPGYELMQRGVYESESTYEFESVQFTGSHDITADAVASGSVDAGAIDSAIFNALIDDGLINEDDYKILWESDQLYQYPWAVPAETDEDTIAAVQEAFMEIEDEEILNIFGGADSFVEASPDEYESILEAARALELLELEEEEDEEEANEEDTNDEE</sequence>
<feature type="signal peptide" evidence="4">
    <location>
        <begin position="1"/>
        <end position="19"/>
    </location>
</feature>
<dbReference type="Proteomes" id="UP000198778">
    <property type="component" value="Unassembled WGS sequence"/>
</dbReference>
<name>A0A1G9ZH78_9BACI</name>
<dbReference type="PANTHER" id="PTHR35841">
    <property type="entry name" value="PHOSPHONATES-BINDING PERIPLASMIC PROTEIN"/>
    <property type="match status" value="1"/>
</dbReference>
<dbReference type="GO" id="GO:0055085">
    <property type="term" value="P:transmembrane transport"/>
    <property type="evidence" value="ECO:0007669"/>
    <property type="project" value="InterPro"/>
</dbReference>
<dbReference type="GO" id="GO:0043190">
    <property type="term" value="C:ATP-binding cassette (ABC) transporter complex"/>
    <property type="evidence" value="ECO:0007669"/>
    <property type="project" value="InterPro"/>
</dbReference>
<dbReference type="PROSITE" id="PS51257">
    <property type="entry name" value="PROKAR_LIPOPROTEIN"/>
    <property type="match status" value="1"/>
</dbReference>
<evidence type="ECO:0000256" key="4">
    <source>
        <dbReference type="SAM" id="SignalP"/>
    </source>
</evidence>
<evidence type="ECO:0000256" key="1">
    <source>
        <dbReference type="ARBA" id="ARBA00007162"/>
    </source>
</evidence>
<feature type="chain" id="PRO_5039641539" evidence="4">
    <location>
        <begin position="20"/>
        <end position="324"/>
    </location>
</feature>
<reference evidence="6" key="1">
    <citation type="submission" date="2016-10" db="EMBL/GenBank/DDBJ databases">
        <authorList>
            <person name="Varghese N."/>
            <person name="Submissions S."/>
        </authorList>
    </citation>
    <scope>NUCLEOTIDE SEQUENCE [LARGE SCALE GENOMIC DNA]</scope>
    <source>
        <strain evidence="6">CGMCC 1.10369</strain>
    </source>
</reference>
<keyword evidence="2 4" id="KW-0732">Signal</keyword>